<evidence type="ECO:0000313" key="1">
    <source>
        <dbReference type="EMBL" id="APZ94943.1"/>
    </source>
</evidence>
<name>A0A1P8WLL1_9PLAN</name>
<protein>
    <submittedName>
        <fullName evidence="1">Uncharacterized protein</fullName>
    </submittedName>
</protein>
<dbReference type="EMBL" id="CP017641">
    <property type="protein sequence ID" value="APZ94943.1"/>
    <property type="molecule type" value="Genomic_DNA"/>
</dbReference>
<sequence length="199" mass="21951">MSHDSFRKRASTLEDEFFYRVDLELIEKLKDQQRVEAEEEALTAATGITDRGVLEELVEAQITSQSLLALTLFPAVHVAWANGFVETTERAAVLKAADQEGIAEETPSYELLRVWLKTPPSATLFKAWSDFIHAVQPTLSVSAFRKLHDAAMIRSRKVAEAAGGILGIGKVSKAEETRLKELDQVFLDAAAQPVEASKP</sequence>
<reference evidence="1 2" key="1">
    <citation type="journal article" date="2016" name="Front. Microbiol.">
        <title>Fuerstia marisgermanicae gen. nov., sp. nov., an Unusual Member of the Phylum Planctomycetes from the German Wadden Sea.</title>
        <authorList>
            <person name="Kohn T."/>
            <person name="Heuer A."/>
            <person name="Jogler M."/>
            <person name="Vollmers J."/>
            <person name="Boedeker C."/>
            <person name="Bunk B."/>
            <person name="Rast P."/>
            <person name="Borchert D."/>
            <person name="Glockner I."/>
            <person name="Freese H.M."/>
            <person name="Klenk H.P."/>
            <person name="Overmann J."/>
            <person name="Kaster A.K."/>
            <person name="Rohde M."/>
            <person name="Wiegand S."/>
            <person name="Jogler C."/>
        </authorList>
    </citation>
    <scope>NUCLEOTIDE SEQUENCE [LARGE SCALE GENOMIC DNA]</scope>
    <source>
        <strain evidence="1 2">NH11</strain>
    </source>
</reference>
<dbReference type="RefSeq" id="WP_077026172.1">
    <property type="nucleotide sequence ID" value="NZ_CP017641.1"/>
</dbReference>
<evidence type="ECO:0000313" key="2">
    <source>
        <dbReference type="Proteomes" id="UP000187735"/>
    </source>
</evidence>
<organism evidence="1 2">
    <name type="scientific">Fuerstiella marisgermanici</name>
    <dbReference type="NCBI Taxonomy" id="1891926"/>
    <lineage>
        <taxon>Bacteria</taxon>
        <taxon>Pseudomonadati</taxon>
        <taxon>Planctomycetota</taxon>
        <taxon>Planctomycetia</taxon>
        <taxon>Planctomycetales</taxon>
        <taxon>Planctomycetaceae</taxon>
        <taxon>Fuerstiella</taxon>
    </lineage>
</organism>
<dbReference type="AlphaFoldDB" id="A0A1P8WLL1"/>
<gene>
    <name evidence="1" type="ORF">Fuma_04594</name>
</gene>
<dbReference type="OrthoDB" id="5509086at2"/>
<proteinExistence type="predicted"/>
<dbReference type="KEGG" id="fmr:Fuma_04594"/>
<accession>A0A1P8WLL1</accession>
<dbReference type="Proteomes" id="UP000187735">
    <property type="component" value="Chromosome"/>
</dbReference>
<dbReference type="STRING" id="1891926.Fuma_04594"/>
<keyword evidence="2" id="KW-1185">Reference proteome</keyword>